<organism evidence="5 6">
    <name type="scientific">Kordiimonas lipolytica</name>
    <dbReference type="NCBI Taxonomy" id="1662421"/>
    <lineage>
        <taxon>Bacteria</taxon>
        <taxon>Pseudomonadati</taxon>
        <taxon>Pseudomonadota</taxon>
        <taxon>Alphaproteobacteria</taxon>
        <taxon>Kordiimonadales</taxon>
        <taxon>Kordiimonadaceae</taxon>
        <taxon>Kordiimonas</taxon>
    </lineage>
</organism>
<reference evidence="6" key="1">
    <citation type="journal article" date="2019" name="Int. J. Syst. Evol. Microbiol.">
        <title>The Global Catalogue of Microorganisms (GCM) 10K type strain sequencing project: providing services to taxonomists for standard genome sequencing and annotation.</title>
        <authorList>
            <consortium name="The Broad Institute Genomics Platform"/>
            <consortium name="The Broad Institute Genome Sequencing Center for Infectious Disease"/>
            <person name="Wu L."/>
            <person name="Ma J."/>
        </authorList>
    </citation>
    <scope>NUCLEOTIDE SEQUENCE [LARGE SCALE GENOMIC DNA]</scope>
    <source>
        <strain evidence="6">CGMCC 1.15304</strain>
    </source>
</reference>
<keyword evidence="1" id="KW-0805">Transcription regulation</keyword>
<keyword evidence="6" id="KW-1185">Reference proteome</keyword>
<sequence>MLDQAKTSENLALAYNQHVSTVVSSLWAQYALEARGPEGLQMLFRDILPEGLGNSSKFHMNDSPVGYPFFVQEGNWFPNHLCLKFYENLCSIEPDLFEVGRRVAGFSLKKRNIIELRLLNLARASLILRNIARVNARFAKNKKPKITFLGKERGDLRLNYLEGFRHTEKSTDYYRGFIVGVLEFMGFRDLKSEIVSDSFPQEGGGVTDLSFTWEKKSFPQRLKLRPPSKRLTIREREIVRLLTEGFTLKEICYLEDISYETVKFHLANARKKLHCRTSEELVAKFVAIDLGHEL</sequence>
<dbReference type="PRINTS" id="PR00038">
    <property type="entry name" value="HTHLUXR"/>
</dbReference>
<dbReference type="Proteomes" id="UP001595776">
    <property type="component" value="Unassembled WGS sequence"/>
</dbReference>
<comment type="caution">
    <text evidence="5">The sequence shown here is derived from an EMBL/GenBank/DDBJ whole genome shotgun (WGS) entry which is preliminary data.</text>
</comment>
<evidence type="ECO:0000256" key="2">
    <source>
        <dbReference type="ARBA" id="ARBA00023125"/>
    </source>
</evidence>
<dbReference type="SUPFAM" id="SSF46894">
    <property type="entry name" value="C-terminal effector domain of the bipartite response regulators"/>
    <property type="match status" value="1"/>
</dbReference>
<keyword evidence="3" id="KW-0804">Transcription</keyword>
<dbReference type="Pfam" id="PF00196">
    <property type="entry name" value="GerE"/>
    <property type="match status" value="1"/>
</dbReference>
<protein>
    <submittedName>
        <fullName evidence="5">Helix-turn-helix transcriptional regulator</fullName>
    </submittedName>
</protein>
<name>A0ABV8U7B9_9PROT</name>
<dbReference type="EMBL" id="JBHSCR010000001">
    <property type="protein sequence ID" value="MFC4346549.1"/>
    <property type="molecule type" value="Genomic_DNA"/>
</dbReference>
<dbReference type="PANTHER" id="PTHR44688:SF16">
    <property type="entry name" value="DNA-BINDING TRANSCRIPTIONAL ACTIVATOR DEVR_DOSR"/>
    <property type="match status" value="1"/>
</dbReference>
<dbReference type="InterPro" id="IPR036388">
    <property type="entry name" value="WH-like_DNA-bd_sf"/>
</dbReference>
<evidence type="ECO:0000256" key="1">
    <source>
        <dbReference type="ARBA" id="ARBA00023015"/>
    </source>
</evidence>
<dbReference type="InterPro" id="IPR016032">
    <property type="entry name" value="Sig_transdc_resp-reg_C-effctor"/>
</dbReference>
<evidence type="ECO:0000313" key="5">
    <source>
        <dbReference type="EMBL" id="MFC4346549.1"/>
    </source>
</evidence>
<evidence type="ECO:0000256" key="3">
    <source>
        <dbReference type="ARBA" id="ARBA00023163"/>
    </source>
</evidence>
<keyword evidence="2" id="KW-0238">DNA-binding</keyword>
<accession>A0ABV8U7B9</accession>
<proteinExistence type="predicted"/>
<dbReference type="SMART" id="SM00421">
    <property type="entry name" value="HTH_LUXR"/>
    <property type="match status" value="1"/>
</dbReference>
<evidence type="ECO:0000259" key="4">
    <source>
        <dbReference type="PROSITE" id="PS50043"/>
    </source>
</evidence>
<dbReference type="Gene3D" id="1.10.10.10">
    <property type="entry name" value="Winged helix-like DNA-binding domain superfamily/Winged helix DNA-binding domain"/>
    <property type="match status" value="1"/>
</dbReference>
<dbReference type="RefSeq" id="WP_068150267.1">
    <property type="nucleotide sequence ID" value="NZ_JBHSCR010000001.1"/>
</dbReference>
<dbReference type="PANTHER" id="PTHR44688">
    <property type="entry name" value="DNA-BINDING TRANSCRIPTIONAL ACTIVATOR DEVR_DOSR"/>
    <property type="match status" value="1"/>
</dbReference>
<evidence type="ECO:0000313" key="6">
    <source>
        <dbReference type="Proteomes" id="UP001595776"/>
    </source>
</evidence>
<dbReference type="CDD" id="cd06170">
    <property type="entry name" value="LuxR_C_like"/>
    <property type="match status" value="1"/>
</dbReference>
<gene>
    <name evidence="5" type="ORF">ACFO5Q_01655</name>
</gene>
<dbReference type="InterPro" id="IPR000792">
    <property type="entry name" value="Tscrpt_reg_LuxR_C"/>
</dbReference>
<feature type="domain" description="HTH luxR-type" evidence="4">
    <location>
        <begin position="224"/>
        <end position="289"/>
    </location>
</feature>
<dbReference type="PROSITE" id="PS50043">
    <property type="entry name" value="HTH_LUXR_2"/>
    <property type="match status" value="1"/>
</dbReference>